<organism evidence="13 14">
    <name type="scientific">Cerrena zonata</name>
    <dbReference type="NCBI Taxonomy" id="2478898"/>
    <lineage>
        <taxon>Eukaryota</taxon>
        <taxon>Fungi</taxon>
        <taxon>Dikarya</taxon>
        <taxon>Basidiomycota</taxon>
        <taxon>Agaricomycotina</taxon>
        <taxon>Agaricomycetes</taxon>
        <taxon>Polyporales</taxon>
        <taxon>Cerrenaceae</taxon>
        <taxon>Cerrena</taxon>
    </lineage>
</organism>
<keyword evidence="3 11" id="KW-0813">Transport</keyword>
<keyword evidence="6 11" id="KW-0999">Mitochondrion inner membrane</keyword>
<evidence type="ECO:0000256" key="9">
    <source>
        <dbReference type="ARBA" id="ARBA00023136"/>
    </source>
</evidence>
<evidence type="ECO:0000256" key="7">
    <source>
        <dbReference type="ARBA" id="ARBA00023065"/>
    </source>
</evidence>
<dbReference type="Pfam" id="PF05680">
    <property type="entry name" value="ATP-synt_E"/>
    <property type="match status" value="1"/>
</dbReference>
<evidence type="ECO:0000256" key="5">
    <source>
        <dbReference type="ARBA" id="ARBA00022781"/>
    </source>
</evidence>
<comment type="caution">
    <text evidence="13">The sequence shown here is derived from an EMBL/GenBank/DDBJ whole genome shotgun (WGS) entry which is preliminary data.</text>
</comment>
<keyword evidence="8 11" id="KW-0496">Mitochondrion</keyword>
<sequence>MEIRPPTTADLPLDEFDGRPNSLKRLSNNSKVYSQSLLRSTTHPPSSSDTMASTTVNVVRYTALLSGVFYGISHRRTLQKAHDEDKRHHAIHEREHLIEQAKEAWKKKQETSKDSIVTNPEDPHFDLEKLIAKWEKESS</sequence>
<feature type="region of interest" description="Disordered" evidence="12">
    <location>
        <begin position="1"/>
        <end position="52"/>
    </location>
</feature>
<evidence type="ECO:0000256" key="8">
    <source>
        <dbReference type="ARBA" id="ARBA00023128"/>
    </source>
</evidence>
<comment type="subcellular location">
    <subcellularLocation>
        <location evidence="1 11">Mitochondrion inner membrane</location>
    </subcellularLocation>
</comment>
<name>A0AAW0FYN7_9APHY</name>
<reference evidence="13 14" key="1">
    <citation type="submission" date="2022-09" db="EMBL/GenBank/DDBJ databases">
        <authorList>
            <person name="Palmer J.M."/>
        </authorList>
    </citation>
    <scope>NUCLEOTIDE SEQUENCE [LARGE SCALE GENOMIC DNA]</scope>
    <source>
        <strain evidence="13 14">DSM 7382</strain>
    </source>
</reference>
<feature type="compositionally biased region" description="Polar residues" evidence="12">
    <location>
        <begin position="24"/>
        <end position="52"/>
    </location>
</feature>
<dbReference type="InterPro" id="IPR008386">
    <property type="entry name" value="ATP_synth_F0_esu_mt"/>
</dbReference>
<dbReference type="Proteomes" id="UP001385951">
    <property type="component" value="Unassembled WGS sequence"/>
</dbReference>
<evidence type="ECO:0000256" key="12">
    <source>
        <dbReference type="SAM" id="MobiDB-lite"/>
    </source>
</evidence>
<evidence type="ECO:0000256" key="3">
    <source>
        <dbReference type="ARBA" id="ARBA00022448"/>
    </source>
</evidence>
<comment type="subunit">
    <text evidence="11">F-type ATPases have 2 components, CF(1) - the catalytic core - and CF(0) - the membrane proton channel. CF(1) and CF(0) have multiple subunits.</text>
</comment>
<protein>
    <recommendedName>
        <fullName evidence="11">ATP synthase F(0) complex subunit e, mitochondrial</fullName>
    </recommendedName>
</protein>
<keyword evidence="10 11" id="KW-0066">ATP synthesis</keyword>
<dbReference type="EMBL" id="JASBNA010000016">
    <property type="protein sequence ID" value="KAK7686633.1"/>
    <property type="molecule type" value="Genomic_DNA"/>
</dbReference>
<evidence type="ECO:0000256" key="2">
    <source>
        <dbReference type="ARBA" id="ARBA00007333"/>
    </source>
</evidence>
<evidence type="ECO:0000256" key="1">
    <source>
        <dbReference type="ARBA" id="ARBA00004273"/>
    </source>
</evidence>
<dbReference type="GO" id="GO:0045259">
    <property type="term" value="C:proton-transporting ATP synthase complex"/>
    <property type="evidence" value="ECO:0007669"/>
    <property type="project" value="UniProtKB-UniRule"/>
</dbReference>
<comment type="similarity">
    <text evidence="2 11">Belongs to the ATPase e subunit family.</text>
</comment>
<gene>
    <name evidence="13" type="ORF">QCA50_010233</name>
</gene>
<keyword evidence="14" id="KW-1185">Reference proteome</keyword>
<comment type="function">
    <text evidence="11">Subunit e, of the mitochondrial membrane ATP synthase complex (F(1)F(0) ATP synthase or Complex V) that produces ATP from ADP in the presence of a proton gradient across the membrane which is generated by electron transport complexes of the respiratory chain. ATP synthase complex consist of a soluble F(1) head domain - the catalytic core - and a membrane F(1) domain - the membrane proton channel. These two domains are linked by a central stalk rotating inside the F(1) region and a stationary peripheral stalk. During catalysis, ATP synthesis in the catalytic domain of F(1) is coupled via a rotary mechanism of the central stalk subunits to proton translocation. In vivo, can only synthesize ATP although its ATP hydrolase activity can be activated artificially in vitro. Part of the complex F(0) domain.</text>
</comment>
<keyword evidence="4 11" id="KW-0138">CF(0)</keyword>
<evidence type="ECO:0000313" key="13">
    <source>
        <dbReference type="EMBL" id="KAK7686633.1"/>
    </source>
</evidence>
<dbReference type="GO" id="GO:0015078">
    <property type="term" value="F:proton transmembrane transporter activity"/>
    <property type="evidence" value="ECO:0007669"/>
    <property type="project" value="InterPro"/>
</dbReference>
<evidence type="ECO:0000256" key="6">
    <source>
        <dbReference type="ARBA" id="ARBA00022792"/>
    </source>
</evidence>
<dbReference type="AlphaFoldDB" id="A0AAW0FYN7"/>
<dbReference type="GO" id="GO:0015986">
    <property type="term" value="P:proton motive force-driven ATP synthesis"/>
    <property type="evidence" value="ECO:0007669"/>
    <property type="project" value="InterPro"/>
</dbReference>
<accession>A0AAW0FYN7</accession>
<dbReference type="GO" id="GO:0005743">
    <property type="term" value="C:mitochondrial inner membrane"/>
    <property type="evidence" value="ECO:0007669"/>
    <property type="project" value="UniProtKB-SubCell"/>
</dbReference>
<keyword evidence="7 11" id="KW-0406">Ion transport</keyword>
<proteinExistence type="inferred from homology"/>
<evidence type="ECO:0000256" key="11">
    <source>
        <dbReference type="RuleBase" id="RU367005"/>
    </source>
</evidence>
<evidence type="ECO:0000256" key="10">
    <source>
        <dbReference type="ARBA" id="ARBA00023310"/>
    </source>
</evidence>
<evidence type="ECO:0000313" key="14">
    <source>
        <dbReference type="Proteomes" id="UP001385951"/>
    </source>
</evidence>
<keyword evidence="9" id="KW-0472">Membrane</keyword>
<evidence type="ECO:0000256" key="4">
    <source>
        <dbReference type="ARBA" id="ARBA00022547"/>
    </source>
</evidence>
<keyword evidence="5 11" id="KW-0375">Hydrogen ion transport</keyword>